<dbReference type="EMBL" id="PTQR01000037">
    <property type="protein sequence ID" value="TKX24901.1"/>
    <property type="molecule type" value="Genomic_DNA"/>
</dbReference>
<gene>
    <name evidence="2" type="ORF">C1H76_2854</name>
</gene>
<protein>
    <submittedName>
        <fullName evidence="2">Methyltransferase domain-containing protein 13</fullName>
    </submittedName>
</protein>
<dbReference type="Proteomes" id="UP000308133">
    <property type="component" value="Unassembled WGS sequence"/>
</dbReference>
<dbReference type="GO" id="GO:0008757">
    <property type="term" value="F:S-adenosylmethionine-dependent methyltransferase activity"/>
    <property type="evidence" value="ECO:0007669"/>
    <property type="project" value="InterPro"/>
</dbReference>
<accession>A0A4U7B5T2</accession>
<dbReference type="AlphaFoldDB" id="A0A4U7B5T2"/>
<keyword evidence="2" id="KW-0489">Methyltransferase</keyword>
<dbReference type="InterPro" id="IPR029063">
    <property type="entry name" value="SAM-dependent_MTases_sf"/>
</dbReference>
<feature type="domain" description="Methyltransferase type 11" evidence="1">
    <location>
        <begin position="62"/>
        <end position="177"/>
    </location>
</feature>
<evidence type="ECO:0000259" key="1">
    <source>
        <dbReference type="Pfam" id="PF08241"/>
    </source>
</evidence>
<dbReference type="Gene3D" id="3.40.50.150">
    <property type="entry name" value="Vaccinia Virus protein VP39"/>
    <property type="match status" value="1"/>
</dbReference>
<name>A0A4U7B5T2_9PEZI</name>
<reference evidence="2 3" key="1">
    <citation type="submission" date="2018-02" db="EMBL/GenBank/DDBJ databases">
        <title>Draft genome sequences of Elsinoe sp., causing black scab on jojoba.</title>
        <authorList>
            <person name="Stodart B."/>
            <person name="Jeffress S."/>
            <person name="Ash G."/>
            <person name="Arun Chinnappa K."/>
        </authorList>
    </citation>
    <scope>NUCLEOTIDE SEQUENCE [LARGE SCALE GENOMIC DNA]</scope>
    <source>
        <strain evidence="2 3">Hillstone_2</strain>
    </source>
</reference>
<evidence type="ECO:0000313" key="3">
    <source>
        <dbReference type="Proteomes" id="UP000308133"/>
    </source>
</evidence>
<evidence type="ECO:0000313" key="2">
    <source>
        <dbReference type="EMBL" id="TKX24901.1"/>
    </source>
</evidence>
<dbReference type="InterPro" id="IPR013216">
    <property type="entry name" value="Methyltransf_11"/>
</dbReference>
<dbReference type="GO" id="GO:0032259">
    <property type="term" value="P:methylation"/>
    <property type="evidence" value="ECO:0007669"/>
    <property type="project" value="UniProtKB-KW"/>
</dbReference>
<organism evidence="2 3">
    <name type="scientific">Elsinoe australis</name>
    <dbReference type="NCBI Taxonomy" id="40998"/>
    <lineage>
        <taxon>Eukaryota</taxon>
        <taxon>Fungi</taxon>
        <taxon>Dikarya</taxon>
        <taxon>Ascomycota</taxon>
        <taxon>Pezizomycotina</taxon>
        <taxon>Dothideomycetes</taxon>
        <taxon>Dothideomycetidae</taxon>
        <taxon>Myriangiales</taxon>
        <taxon>Elsinoaceae</taxon>
        <taxon>Elsinoe</taxon>
    </lineage>
</organism>
<proteinExistence type="predicted"/>
<dbReference type="SUPFAM" id="SSF53335">
    <property type="entry name" value="S-adenosyl-L-methionine-dependent methyltransferases"/>
    <property type="match status" value="1"/>
</dbReference>
<sequence>MTAPKQIIYLPNTETYNLWAPTYDTDGNILQAIDDHQLRQHLLLSTLSSLLSTSPNTLTITDLGAGTGRATLALLSTLSTLLLQSPLSQPLHLQITLLDASTSMLSLARTKISAFTTSIPTLPNLELTTTYHVHDIALPLPRGISKANLLLSTLVLEHLPLSSFFATLVEALKPDGMGVVTNMHSDMGATAVNAAWAAEEREQERSRAATATGAGFVDVQGRKVRAEVDFRHEEGEVESVARGKGLTVGERGEVVVTEGMLGEDDGEGSGRGEGQGDGIRLGLRGRKWVGTKVWVGWVFRRGSEC</sequence>
<keyword evidence="2" id="KW-0808">Transferase</keyword>
<dbReference type="Pfam" id="PF08241">
    <property type="entry name" value="Methyltransf_11"/>
    <property type="match status" value="1"/>
</dbReference>
<comment type="caution">
    <text evidence="2">The sequence shown here is derived from an EMBL/GenBank/DDBJ whole genome shotgun (WGS) entry which is preliminary data.</text>
</comment>